<feature type="region of interest" description="Disordered" evidence="1">
    <location>
        <begin position="45"/>
        <end position="67"/>
    </location>
</feature>
<organism evidence="2 3">
    <name type="scientific">Ditylenchus dipsaci</name>
    <dbReference type="NCBI Taxonomy" id="166011"/>
    <lineage>
        <taxon>Eukaryota</taxon>
        <taxon>Metazoa</taxon>
        <taxon>Ecdysozoa</taxon>
        <taxon>Nematoda</taxon>
        <taxon>Chromadorea</taxon>
        <taxon>Rhabditida</taxon>
        <taxon>Tylenchina</taxon>
        <taxon>Tylenchomorpha</taxon>
        <taxon>Sphaerularioidea</taxon>
        <taxon>Anguinidae</taxon>
        <taxon>Anguininae</taxon>
        <taxon>Ditylenchus</taxon>
    </lineage>
</organism>
<dbReference type="WBParaSite" id="jg11903">
    <property type="protein sequence ID" value="jg11903"/>
    <property type="gene ID" value="jg11903"/>
</dbReference>
<evidence type="ECO:0000256" key="1">
    <source>
        <dbReference type="SAM" id="MobiDB-lite"/>
    </source>
</evidence>
<protein>
    <submittedName>
        <fullName evidence="3">Uncharacterized protein</fullName>
    </submittedName>
</protein>
<sequence length="67" mass="7496">MTNGQKKDEEKVVHIRALLPQIVQNSNDRIDAVVRLYNPVTSLKRSDDACGDMSSAPCPRSHSSMKR</sequence>
<name>A0A915CS64_9BILA</name>
<keyword evidence="2" id="KW-1185">Reference proteome</keyword>
<evidence type="ECO:0000313" key="2">
    <source>
        <dbReference type="Proteomes" id="UP000887574"/>
    </source>
</evidence>
<accession>A0A915CS64</accession>
<proteinExistence type="predicted"/>
<reference evidence="3" key="1">
    <citation type="submission" date="2022-11" db="UniProtKB">
        <authorList>
            <consortium name="WormBaseParasite"/>
        </authorList>
    </citation>
    <scope>IDENTIFICATION</scope>
</reference>
<evidence type="ECO:0000313" key="3">
    <source>
        <dbReference type="WBParaSite" id="jg11903"/>
    </source>
</evidence>
<dbReference type="AlphaFoldDB" id="A0A915CS64"/>
<dbReference type="Proteomes" id="UP000887574">
    <property type="component" value="Unplaced"/>
</dbReference>